<evidence type="ECO:0000313" key="4">
    <source>
        <dbReference type="Proteomes" id="UP000332933"/>
    </source>
</evidence>
<feature type="transmembrane region" description="Helical" evidence="1">
    <location>
        <begin position="36"/>
        <end position="55"/>
    </location>
</feature>
<sequence length="125" mass="13305">MFDLFNTAFSVAMATAPTIPATTAHNQGIATWVDRLLPPAVLVAPVCAFVLYSLSKPGGAMDIRPDLVVSVVGGLFVAWLLFMLLLAFVIGAIGCIVLSTLAFKRAQECVRPLVAASQCILMKMH</sequence>
<accession>A0A485KQW0</accession>
<keyword evidence="1" id="KW-1133">Transmembrane helix</keyword>
<keyword evidence="1" id="KW-0472">Membrane</keyword>
<reference evidence="3 4" key="1">
    <citation type="submission" date="2019-03" db="EMBL/GenBank/DDBJ databases">
        <authorList>
            <person name="Gaulin E."/>
            <person name="Dumas B."/>
        </authorList>
    </citation>
    <scope>NUCLEOTIDE SEQUENCE [LARGE SCALE GENOMIC DNA]</scope>
    <source>
        <strain evidence="3">CBS 568.67</strain>
    </source>
</reference>
<organism evidence="3 4">
    <name type="scientific">Aphanomyces stellatus</name>
    <dbReference type="NCBI Taxonomy" id="120398"/>
    <lineage>
        <taxon>Eukaryota</taxon>
        <taxon>Sar</taxon>
        <taxon>Stramenopiles</taxon>
        <taxon>Oomycota</taxon>
        <taxon>Saprolegniomycetes</taxon>
        <taxon>Saprolegniales</taxon>
        <taxon>Verrucalvaceae</taxon>
        <taxon>Aphanomyces</taxon>
    </lineage>
</organism>
<keyword evidence="4" id="KW-1185">Reference proteome</keyword>
<evidence type="ECO:0000313" key="3">
    <source>
        <dbReference type="EMBL" id="VFT87308.1"/>
    </source>
</evidence>
<proteinExistence type="predicted"/>
<keyword evidence="1" id="KW-0812">Transmembrane</keyword>
<name>A0A485KQW0_9STRA</name>
<dbReference type="AlphaFoldDB" id="A0A485KQW0"/>
<dbReference type="EMBL" id="CAADRA010005227">
    <property type="protein sequence ID" value="VFT87308.1"/>
    <property type="molecule type" value="Genomic_DNA"/>
</dbReference>
<protein>
    <submittedName>
        <fullName evidence="3">Aste57867_10434 protein</fullName>
    </submittedName>
</protein>
<evidence type="ECO:0000256" key="1">
    <source>
        <dbReference type="SAM" id="Phobius"/>
    </source>
</evidence>
<gene>
    <name evidence="3" type="primary">Aste57867_10434</name>
    <name evidence="2" type="ORF">As57867_010394</name>
    <name evidence="3" type="ORF">ASTE57867_10434</name>
</gene>
<feature type="transmembrane region" description="Helical" evidence="1">
    <location>
        <begin position="75"/>
        <end position="103"/>
    </location>
</feature>
<evidence type="ECO:0000313" key="2">
    <source>
        <dbReference type="EMBL" id="KAF0698983.1"/>
    </source>
</evidence>
<dbReference type="EMBL" id="VJMH01005206">
    <property type="protein sequence ID" value="KAF0698983.1"/>
    <property type="molecule type" value="Genomic_DNA"/>
</dbReference>
<reference evidence="2" key="2">
    <citation type="submission" date="2019-06" db="EMBL/GenBank/DDBJ databases">
        <title>Genomics analysis of Aphanomyces spp. identifies a new class of oomycete effector associated with host adaptation.</title>
        <authorList>
            <person name="Gaulin E."/>
        </authorList>
    </citation>
    <scope>NUCLEOTIDE SEQUENCE</scope>
    <source>
        <strain evidence="2">CBS 578.67</strain>
    </source>
</reference>
<dbReference type="Proteomes" id="UP000332933">
    <property type="component" value="Unassembled WGS sequence"/>
</dbReference>